<dbReference type="GO" id="GO:0005886">
    <property type="term" value="C:plasma membrane"/>
    <property type="evidence" value="ECO:0007669"/>
    <property type="project" value="UniProtKB-SubCell"/>
</dbReference>
<dbReference type="Gene3D" id="2.20.100.10">
    <property type="entry name" value="Thrombospondin type-1 (TSP1) repeat"/>
    <property type="match status" value="3"/>
</dbReference>
<dbReference type="FunFam" id="2.60.40.10:FF:000005">
    <property type="entry name" value="Neuronal cell adhesion molecule"/>
    <property type="match status" value="2"/>
</dbReference>
<dbReference type="InterPro" id="IPR006605">
    <property type="entry name" value="G2_nidogen/fibulin_G2F"/>
</dbReference>
<dbReference type="Pfam" id="PF23560">
    <property type="entry name" value="GBD_Hemicentin"/>
    <property type="match status" value="1"/>
</dbReference>
<keyword evidence="16" id="KW-0325">Glycoprotein</keyword>
<accession>A0AAN9VKS9</accession>
<feature type="domain" description="Ig-like" evidence="22">
    <location>
        <begin position="1093"/>
        <end position="1177"/>
    </location>
</feature>
<feature type="domain" description="Ig-like" evidence="22">
    <location>
        <begin position="2315"/>
        <end position="2403"/>
    </location>
</feature>
<feature type="region of interest" description="Disordered" evidence="19">
    <location>
        <begin position="381"/>
        <end position="417"/>
    </location>
</feature>
<keyword evidence="12" id="KW-0130">Cell adhesion</keyword>
<feature type="domain" description="Ig-like" evidence="22">
    <location>
        <begin position="805"/>
        <end position="892"/>
    </location>
</feature>
<dbReference type="InterPro" id="IPR056475">
    <property type="entry name" value="GBD_Hemicentin/VWA7"/>
</dbReference>
<comment type="subcellular location">
    <subcellularLocation>
        <location evidence="2">Cell membrane</location>
    </subcellularLocation>
    <subcellularLocation>
        <location evidence="1">Membrane</location>
        <topology evidence="1">Single-pass membrane protein</topology>
    </subcellularLocation>
    <subcellularLocation>
        <location evidence="3">Secreted</location>
        <location evidence="3">Extracellular space</location>
        <location evidence="3">Extracellular matrix</location>
    </subcellularLocation>
</comment>
<evidence type="ECO:0000256" key="8">
    <source>
        <dbReference type="ARBA" id="ARBA00022692"/>
    </source>
</evidence>
<dbReference type="Pfam" id="PF00090">
    <property type="entry name" value="TSP_1"/>
    <property type="match status" value="4"/>
</dbReference>
<feature type="domain" description="Ig-like" evidence="22">
    <location>
        <begin position="1463"/>
        <end position="1549"/>
    </location>
</feature>
<keyword evidence="25" id="KW-1185">Reference proteome</keyword>
<evidence type="ECO:0000256" key="6">
    <source>
        <dbReference type="ARBA" id="ARBA00022530"/>
    </source>
</evidence>
<dbReference type="InterPro" id="IPR003599">
    <property type="entry name" value="Ig_sub"/>
</dbReference>
<dbReference type="FunFam" id="2.20.100.10:FF:000001">
    <property type="entry name" value="semaphorin-5A isoform X1"/>
    <property type="match status" value="1"/>
</dbReference>
<dbReference type="FunFam" id="2.60.40.10:FF:000130">
    <property type="entry name" value="Hemicentin 1"/>
    <property type="match status" value="1"/>
</dbReference>
<dbReference type="InterPro" id="IPR009030">
    <property type="entry name" value="Growth_fac_rcpt_cys_sf"/>
</dbReference>
<feature type="domain" description="Nidogen G2 beta-barrel" evidence="23">
    <location>
        <begin position="2635"/>
        <end position="2855"/>
    </location>
</feature>
<feature type="domain" description="Ig-like" evidence="22">
    <location>
        <begin position="1372"/>
        <end position="1458"/>
    </location>
</feature>
<evidence type="ECO:0000256" key="1">
    <source>
        <dbReference type="ARBA" id="ARBA00004167"/>
    </source>
</evidence>
<feature type="compositionally biased region" description="Basic and acidic residues" evidence="19">
    <location>
        <begin position="284"/>
        <end position="298"/>
    </location>
</feature>
<evidence type="ECO:0000256" key="12">
    <source>
        <dbReference type="ARBA" id="ARBA00022889"/>
    </source>
</evidence>
<dbReference type="FunFam" id="2.60.40.10:FF:000017">
    <property type="entry name" value="Down syndrome cell adhesion molecule b"/>
    <property type="match status" value="1"/>
</dbReference>
<keyword evidence="6" id="KW-0272">Extracellular matrix</keyword>
<evidence type="ECO:0000256" key="17">
    <source>
        <dbReference type="ARBA" id="ARBA00023319"/>
    </source>
</evidence>
<dbReference type="PROSITE" id="PS00010">
    <property type="entry name" value="ASX_HYDROXYL"/>
    <property type="match status" value="2"/>
</dbReference>
<dbReference type="Pfam" id="PF13927">
    <property type="entry name" value="Ig_3"/>
    <property type="match status" value="7"/>
</dbReference>
<dbReference type="InterPro" id="IPR050958">
    <property type="entry name" value="Cell_Adh-Cytoskel_Orgn"/>
</dbReference>
<dbReference type="PROSITE" id="PS50092">
    <property type="entry name" value="TSP1"/>
    <property type="match status" value="4"/>
</dbReference>
<keyword evidence="10" id="KW-0677">Repeat</keyword>
<keyword evidence="15" id="KW-1015">Disulfide bond</keyword>
<dbReference type="PANTHER" id="PTHR45080">
    <property type="entry name" value="CONTACTIN 5"/>
    <property type="match status" value="1"/>
</dbReference>
<dbReference type="InterPro" id="IPR000152">
    <property type="entry name" value="EGF-type_Asp/Asn_hydroxyl_site"/>
</dbReference>
<feature type="domain" description="Ig-like" evidence="22">
    <location>
        <begin position="1931"/>
        <end position="2021"/>
    </location>
</feature>
<feature type="region of interest" description="Disordered" evidence="19">
    <location>
        <begin position="46"/>
        <end position="155"/>
    </location>
</feature>
<evidence type="ECO:0000256" key="13">
    <source>
        <dbReference type="ARBA" id="ARBA00022989"/>
    </source>
</evidence>
<evidence type="ECO:0000259" key="21">
    <source>
        <dbReference type="PROSITE" id="PS50026"/>
    </source>
</evidence>
<name>A0AAN9VKS9_9ORTH</name>
<feature type="compositionally biased region" description="Polar residues" evidence="19">
    <location>
        <begin position="88"/>
        <end position="102"/>
    </location>
</feature>
<dbReference type="InterPro" id="IPR000884">
    <property type="entry name" value="TSP1_rpt"/>
</dbReference>
<dbReference type="SMART" id="SM00181">
    <property type="entry name" value="EGF"/>
    <property type="match status" value="3"/>
</dbReference>
<feature type="domain" description="Ig-like" evidence="22">
    <location>
        <begin position="996"/>
        <end position="1088"/>
    </location>
</feature>
<feature type="domain" description="EGF-like" evidence="21">
    <location>
        <begin position="2913"/>
        <end position="2953"/>
    </location>
</feature>
<feature type="region of interest" description="Disordered" evidence="19">
    <location>
        <begin position="282"/>
        <end position="315"/>
    </location>
</feature>
<feature type="domain" description="Ig-like" evidence="22">
    <location>
        <begin position="897"/>
        <end position="994"/>
    </location>
</feature>
<dbReference type="SUPFAM" id="SSF82895">
    <property type="entry name" value="TSP-1 type 1 repeat"/>
    <property type="match status" value="4"/>
</dbReference>
<keyword evidence="11" id="KW-0106">Calcium</keyword>
<evidence type="ECO:0000256" key="9">
    <source>
        <dbReference type="ARBA" id="ARBA00022729"/>
    </source>
</evidence>
<feature type="domain" description="Ig-like" evidence="22">
    <location>
        <begin position="1738"/>
        <end position="1827"/>
    </location>
</feature>
<dbReference type="SUPFAM" id="SSF48726">
    <property type="entry name" value="Immunoglobulin"/>
    <property type="match status" value="17"/>
</dbReference>
<dbReference type="InterPro" id="IPR018097">
    <property type="entry name" value="EGF_Ca-bd_CS"/>
</dbReference>
<dbReference type="InterPro" id="IPR013106">
    <property type="entry name" value="Ig_V-set"/>
</dbReference>
<keyword evidence="14" id="KW-0472">Membrane</keyword>
<evidence type="ECO:0000313" key="24">
    <source>
        <dbReference type="EMBL" id="KAK7866869.1"/>
    </source>
</evidence>
<keyword evidence="9 20" id="KW-0732">Signal</keyword>
<evidence type="ECO:0000256" key="3">
    <source>
        <dbReference type="ARBA" id="ARBA00004498"/>
    </source>
</evidence>
<feature type="domain" description="Ig-like" evidence="22">
    <location>
        <begin position="1274"/>
        <end position="1367"/>
    </location>
</feature>
<dbReference type="InterPro" id="IPR036179">
    <property type="entry name" value="Ig-like_dom_sf"/>
</dbReference>
<evidence type="ECO:0000256" key="5">
    <source>
        <dbReference type="ARBA" id="ARBA00022525"/>
    </source>
</evidence>
<dbReference type="FunFam" id="2.60.40.10:FF:000032">
    <property type="entry name" value="palladin isoform X1"/>
    <property type="match status" value="1"/>
</dbReference>
<organism evidence="24 25">
    <name type="scientific">Gryllus longicercus</name>
    <dbReference type="NCBI Taxonomy" id="2509291"/>
    <lineage>
        <taxon>Eukaryota</taxon>
        <taxon>Metazoa</taxon>
        <taxon>Ecdysozoa</taxon>
        <taxon>Arthropoda</taxon>
        <taxon>Hexapoda</taxon>
        <taxon>Insecta</taxon>
        <taxon>Pterygota</taxon>
        <taxon>Neoptera</taxon>
        <taxon>Polyneoptera</taxon>
        <taxon>Orthoptera</taxon>
        <taxon>Ensifera</taxon>
        <taxon>Gryllidea</taxon>
        <taxon>Grylloidea</taxon>
        <taxon>Gryllidae</taxon>
        <taxon>Gryllinae</taxon>
        <taxon>Gryllus</taxon>
    </lineage>
</organism>
<feature type="domain" description="Ig-like" evidence="22">
    <location>
        <begin position="2026"/>
        <end position="2116"/>
    </location>
</feature>
<dbReference type="GO" id="GO:0043025">
    <property type="term" value="C:neuronal cell body"/>
    <property type="evidence" value="ECO:0007669"/>
    <property type="project" value="TreeGrafter"/>
</dbReference>
<dbReference type="InterPro" id="IPR013783">
    <property type="entry name" value="Ig-like_fold"/>
</dbReference>
<dbReference type="SMART" id="SM00409">
    <property type="entry name" value="IG"/>
    <property type="match status" value="17"/>
</dbReference>
<dbReference type="InterPro" id="IPR036465">
    <property type="entry name" value="vWFA_dom_sf"/>
</dbReference>
<reference evidence="24 25" key="1">
    <citation type="submission" date="2024-03" db="EMBL/GenBank/DDBJ databases">
        <title>The genome assembly and annotation of the cricket Gryllus longicercus Weissman &amp; Gray.</title>
        <authorList>
            <person name="Szrajer S."/>
            <person name="Gray D."/>
            <person name="Ylla G."/>
        </authorList>
    </citation>
    <scope>NUCLEOTIDE SEQUENCE [LARGE SCALE GENOMIC DNA]</scope>
    <source>
        <strain evidence="24">DAG 2021-001</strain>
        <tissue evidence="24">Whole body minus gut</tissue>
    </source>
</reference>
<feature type="domain" description="EGF-like" evidence="21">
    <location>
        <begin position="2869"/>
        <end position="2912"/>
    </location>
</feature>
<evidence type="ECO:0000256" key="19">
    <source>
        <dbReference type="SAM" id="MobiDB-lite"/>
    </source>
</evidence>
<evidence type="ECO:0000256" key="11">
    <source>
        <dbReference type="ARBA" id="ARBA00022837"/>
    </source>
</evidence>
<keyword evidence="8" id="KW-0812">Transmembrane</keyword>
<dbReference type="Gene3D" id="2.10.25.10">
    <property type="entry name" value="Laminin"/>
    <property type="match status" value="3"/>
</dbReference>
<evidence type="ECO:0000256" key="10">
    <source>
        <dbReference type="ARBA" id="ARBA00022737"/>
    </source>
</evidence>
<dbReference type="InterPro" id="IPR049883">
    <property type="entry name" value="NOTCH1_EGF-like"/>
</dbReference>
<dbReference type="PROSITE" id="PS50026">
    <property type="entry name" value="EGF_3"/>
    <property type="match status" value="2"/>
</dbReference>
<dbReference type="PROSITE" id="PS50993">
    <property type="entry name" value="NIDOGEN_G2"/>
    <property type="match status" value="1"/>
</dbReference>
<evidence type="ECO:0000259" key="22">
    <source>
        <dbReference type="PROSITE" id="PS50835"/>
    </source>
</evidence>
<dbReference type="FunFam" id="2.20.100.10:FF:000007">
    <property type="entry name" value="Thrombospondin 1"/>
    <property type="match status" value="2"/>
</dbReference>
<dbReference type="SUPFAM" id="SSF54511">
    <property type="entry name" value="GFP-like"/>
    <property type="match status" value="1"/>
</dbReference>
<dbReference type="FunFam" id="2.60.40.10:FF:000503">
    <property type="entry name" value="Hemicentin 1"/>
    <property type="match status" value="3"/>
</dbReference>
<dbReference type="Pfam" id="PF25106">
    <property type="entry name" value="VWA_4"/>
    <property type="match status" value="1"/>
</dbReference>
<dbReference type="GO" id="GO:0032991">
    <property type="term" value="C:protein-containing complex"/>
    <property type="evidence" value="ECO:0007669"/>
    <property type="project" value="UniProtKB-ARBA"/>
</dbReference>
<feature type="signal peptide" evidence="20">
    <location>
        <begin position="1"/>
        <end position="27"/>
    </location>
</feature>
<dbReference type="SUPFAM" id="SSF53300">
    <property type="entry name" value="vWA-like"/>
    <property type="match status" value="1"/>
</dbReference>
<sequence length="3175" mass="349761">MTAALPRRGLALLLLALALAALGTATAEETLRPRELLPAQVTELLEGTGAPGTDSEFTSAPAPETSTEAVVELSGDTGVPQSQEDETNTQTLNANTFDSSFETGADFPVDTDDNATPDPNSNELDEPNIPGQSSSAQPTVSETDSAHMNDSHPSDVIAGITLDSGTLGNSDNVQQEGTNSNVMVSRKDVPTGEEADKQCSTVDTIGCNGTRDTPEFEAEGSGTADEALAMETSEIFLGDAPAADTRESGENWEDSELGEEFRKIMTSYGTNWLLDPNAVVDEPSAERAQQDEARREPETPTTNAGDNAPTRGTEYMDEEVEGYIRDRKTAPQWRPSGYFPGPPLTPAPAPAPAAAPATSAPATGPNSELWRLGYRFGQRPDAREAAEAEAQLAAAGDGVLSDSAGPDADDPPGPAPLGASLAFVFDSTGSMHDDLQQVMAGTQAIMKTMLEDEHKPIHNYVLVPFHDPKVGPLTVTTNHTLFNNSLKAITVHAGGDCPEMALAGIKMALEASLPRSFIYVFTDASAKDTDLLQDVVSLVQRKKSQVVFVLTGDCGDRKNLRYRVYEKIADTSSGQVFHLNKTEVEEVLKFVKLSLQSRRVNLLSVTRPAGSREEHSLLVDRSLDEFTVAVAGENAEVGVEDPQGHTVALPRLQPVLSLKDVKVVKIENPDPGQWKVHTASDSTHSVRSTGTSRMDISFGFSVAPVANMHQTFYRPLKGTKNHILIQATEHRDLYNLTSVRLVNVNGSEIINFTLSPVDPDDLTGAYTGDPFVPPTDIFFIEVTGIGSDGFPLKRMTPTAISAQKPDVPIITMKPRLAIPVGQTGIITCYVESLIPFNVVWLKDGGLARELTSYKQTTDVFLQITNMSEANEGSYTCHAMNEAGSISKQTKLRMTGPPPVVSAKERIVTSPGENVELICEVESVLNYTVSWSRYSGKKRDLRKGKPWPIETNSHTRVEKNKLIINMVKPDDEGWYSCLVQSRGGKKEGNTYLQVRDPVRVVLYPPTMSFQQGEEISISCRASGTPIPKLEWRKSGNVLEDGDEEGRISITSELGETEIVVKDADQSDEGHYECFADNGIDTDHQESVMVYVELPSITASYNKHQAALGETVVFQCEKTGVPTPILKWYKEGEEILTGNNKEIIEDILTISNVQDEDAGTYTCEASNTVGSNEDNIVLDVGTFPHIIQPPTDEAVDINRNISLPCVAIGHPSPTVSWQRKYQEPLPSGRYQISTSGTLHIFNVQVEDAGIYICRVENNFGGIEKEAKIKVTGIEKPVVDRADVHGRVIEKSQGTSLELPCRILMGNPEPERTWFKDGMEIDQQVMTEDGYILHINGSLIVPYMTFKHEGTYECVVRNIGGSVSKETIVRIVEAPRFPNKVSPEQRAVVGEDVQLQCDVQGEPKPLVTWEKDGLLLIPSRRIVKENDDSLTIRVAGLSDKGIYTCIATNTAGTSRRSMFLSMQSPPKISSGPSELHAVEGQLLTIKCEVTAEPAAHFSWWRNGKPLNSSIQDIQYLHQNSSIRFVATVHAQGKYTCVATNPAGKASKDMQVSVMVPPNIYPPYEEQIAAALGEKVTLDCQVYGSPPPQVYWQKDGIDLNDGIDIQIGKDGTLTILNITSESGGVYICDAENDVGISQKLFYFSVNVPPKILEASATKVQLMEGEDFFLPCTASGYPFPEIHWHKDGRDIIALDSDDLTVHNDGTLMLHSVNQEHSGLYVCVAENKHGSDHRNYIVNVLVPPSMIQAEESELEVKEGESLVIACPAMDAVPPPQIEWLKDGRLVDSHSRKYSLMDNGRALKIIEAHPSDRGTYWCVASNLAGQSSASFNVDVLTAPSFSENKNINHLENHNYEVIVGKPITLRCAVNGHPTPRVTWKKNNHPITAHTSPGVVLSGDKQILHIPNTHQHDAGHYQCSVTNKVGSSNRDFKLTVLKPPGLVGPKHKNLTVISGSNVLLHCPFTGLPEPSISWMKDEMESHIMEMNNVIISSDQKILEISSVKPTDTGIYVCDANNKAGHEQRIFHISVLEAPSILQQSTLDEVSASEGDSIVLHCWVQGTPHPQVMWMHNGHMLPQLHGKENETFDTKKELKLKNVQTSQAGQYTCLASNEAGVAEKSFHLHVMVAPKMMQQNEESTNEIDNKDKPEYLEKIKGMPIILHCPVEGKPLPEVHWVKDTSESSVIGSGPILQITNSQHYHSGNYTCIAHNEAGVATKTFEVLVHEPPLINASEPNLKIKAGDKLTLHCAVSGFPSPEIMWFKGASSITPDRWSHATFLNNNSTLIVPDIRVKNAGQYSCLATNKVGTAEHNFNVEVYYAPHIPESIPVNSTHKVKMNRRLVLKCPFEGFPIPHITWYKNGSILQNIIDSSIHISSDQRQLHILHARTEDAGTYKCKAENTAGSKELLFEIDVQTMAQWTNWGSWSECTSSCGPGEQVRTRTCGDPELEDPFAQIECSGMAEEWQSCDLAECQINGGWSDWSSWTSCSTSCGRGTRRRYRDCSNPIPMYGGKICVGSYAQQEYCRQTPCPINGQWSDWTPWSDCSVTCNNGVQHRTRQCNNPPPSYGGANCSGKALEVVHCNSKECPQDGQWTTWSKWSPCSTSCGPGNKQRTRECIPPKYGGNDCKGENLQISHCTTRSCDNIPNLAQLRVKGTLNGEDLADSLIAANITEDGPKRVVQASINDILKQQAGWFPYLTFMLSPISWNTAIEKDEANNGYSLTQGRFKQDSVVEFASGEGLMLRHIGRGINDNGILEVEIEVNGQVPIIERTAHVVINPFEENYVQTSPNSLFASSASSLNVNGVKLPYSWNNTVSYDSLQGTMPYLVEKLQAEEIGVKYNPKSQEMTSVMSTAIGRKYNQNTCPDGFVLDPQHMHCRDINECSDKRSNRCHVTQICENLFGTYRCSCERGFRSSAIGKRCVDVNECLQSPPICSHRCRNTRGSFKCQCPPGYILLDDGRTCSEAQYWDYSDENEDINFVRPIPRSGKGRRWRPSRMLPWTVADEQYSCPSGYEVLNGVCHDIDECKNPNICSQNETCLNMKGSFRCLETPCPEHYERNSETGYCQKYCDENPCEDGALLSQTITYMVVVPEEEVVHRYQDLVQLSVRGDNGHQLAHTRYRITENETGKPFRVRFENGQGVLYSLKSLPSGRIHRVVVLALSYDESETNILYTTKFIIFIHLPDG</sequence>
<feature type="domain" description="Ig-like" evidence="22">
    <location>
        <begin position="1554"/>
        <end position="1640"/>
    </location>
</feature>
<dbReference type="CDD" id="cd00096">
    <property type="entry name" value="Ig"/>
    <property type="match status" value="4"/>
</dbReference>
<keyword evidence="7 18" id="KW-0245">EGF-like domain</keyword>
<dbReference type="PROSITE" id="PS01186">
    <property type="entry name" value="EGF_2"/>
    <property type="match status" value="2"/>
</dbReference>
<dbReference type="CDD" id="cd00054">
    <property type="entry name" value="EGF_CA"/>
    <property type="match status" value="3"/>
</dbReference>
<dbReference type="InterPro" id="IPR009017">
    <property type="entry name" value="GFP"/>
</dbReference>
<feature type="domain" description="Ig-like" evidence="22">
    <location>
        <begin position="1645"/>
        <end position="1733"/>
    </location>
</feature>
<comment type="caution">
    <text evidence="24">The sequence shown here is derived from an EMBL/GenBank/DDBJ whole genome shotgun (WGS) entry which is preliminary data.</text>
</comment>
<proteinExistence type="predicted"/>
<dbReference type="InterPro" id="IPR000742">
    <property type="entry name" value="EGF"/>
</dbReference>
<feature type="domain" description="Ig-like" evidence="22">
    <location>
        <begin position="1182"/>
        <end position="1267"/>
    </location>
</feature>
<evidence type="ECO:0000256" key="18">
    <source>
        <dbReference type="PROSITE-ProRule" id="PRU00076"/>
    </source>
</evidence>
<evidence type="ECO:0000259" key="23">
    <source>
        <dbReference type="PROSITE" id="PS50993"/>
    </source>
</evidence>
<dbReference type="SMART" id="SM00179">
    <property type="entry name" value="EGF_CA"/>
    <property type="match status" value="3"/>
</dbReference>
<evidence type="ECO:0000256" key="15">
    <source>
        <dbReference type="ARBA" id="ARBA00023157"/>
    </source>
</evidence>
<dbReference type="InterPro" id="IPR013098">
    <property type="entry name" value="Ig_I-set"/>
</dbReference>
<feature type="domain" description="Ig-like" evidence="22">
    <location>
        <begin position="2218"/>
        <end position="2307"/>
    </location>
</feature>
<keyword evidence="4" id="KW-1003">Cell membrane</keyword>
<dbReference type="GO" id="GO:0007156">
    <property type="term" value="P:homophilic cell adhesion via plasma membrane adhesion molecules"/>
    <property type="evidence" value="ECO:0007669"/>
    <property type="project" value="TreeGrafter"/>
</dbReference>
<dbReference type="FunFam" id="2.10.25.10:FF:000038">
    <property type="entry name" value="Fibrillin 2"/>
    <property type="match status" value="1"/>
</dbReference>
<evidence type="ECO:0000256" key="2">
    <source>
        <dbReference type="ARBA" id="ARBA00004236"/>
    </source>
</evidence>
<comment type="caution">
    <text evidence="18">Lacks conserved residue(s) required for the propagation of feature annotation.</text>
</comment>
<dbReference type="InterPro" id="IPR007110">
    <property type="entry name" value="Ig-like_dom"/>
</dbReference>
<evidence type="ECO:0000256" key="16">
    <source>
        <dbReference type="ARBA" id="ARBA00023180"/>
    </source>
</evidence>
<dbReference type="SMART" id="SM00682">
    <property type="entry name" value="G2F"/>
    <property type="match status" value="1"/>
</dbReference>
<dbReference type="InterPro" id="IPR036383">
    <property type="entry name" value="TSP1_rpt_sf"/>
</dbReference>
<keyword evidence="5" id="KW-0964">Secreted</keyword>
<feature type="chain" id="PRO_5042987314" description="Hemicentin-1" evidence="20">
    <location>
        <begin position="28"/>
        <end position="3175"/>
    </location>
</feature>
<evidence type="ECO:0000256" key="20">
    <source>
        <dbReference type="SAM" id="SignalP"/>
    </source>
</evidence>
<feature type="compositionally biased region" description="Polar residues" evidence="19">
    <location>
        <begin position="130"/>
        <end position="143"/>
    </location>
</feature>
<evidence type="ECO:0000256" key="4">
    <source>
        <dbReference type="ARBA" id="ARBA00022475"/>
    </source>
</evidence>
<dbReference type="CDD" id="cd00198">
    <property type="entry name" value="vWFA"/>
    <property type="match status" value="1"/>
</dbReference>
<feature type="compositionally biased region" description="Pro residues" evidence="19">
    <location>
        <begin position="340"/>
        <end position="353"/>
    </location>
</feature>
<dbReference type="SUPFAM" id="SSF57184">
    <property type="entry name" value="Growth factor receptor domain"/>
    <property type="match status" value="1"/>
</dbReference>
<evidence type="ECO:0008006" key="26">
    <source>
        <dbReference type="Google" id="ProtNLM"/>
    </source>
</evidence>
<feature type="compositionally biased region" description="Basic and acidic residues" evidence="19">
    <location>
        <begin position="144"/>
        <end position="153"/>
    </location>
</feature>
<dbReference type="GO" id="GO:0050808">
    <property type="term" value="P:synapse organization"/>
    <property type="evidence" value="ECO:0007669"/>
    <property type="project" value="TreeGrafter"/>
</dbReference>
<evidence type="ECO:0000256" key="14">
    <source>
        <dbReference type="ARBA" id="ARBA00023136"/>
    </source>
</evidence>
<dbReference type="Gene3D" id="2.60.40.10">
    <property type="entry name" value="Immunoglobulins"/>
    <property type="match status" value="17"/>
</dbReference>
<dbReference type="FunFam" id="2.60.40.10:FF:000107">
    <property type="entry name" value="Myosin, light chain kinase a"/>
    <property type="match status" value="1"/>
</dbReference>
<dbReference type="GO" id="GO:0030424">
    <property type="term" value="C:axon"/>
    <property type="evidence" value="ECO:0007669"/>
    <property type="project" value="TreeGrafter"/>
</dbReference>
<dbReference type="PROSITE" id="PS01187">
    <property type="entry name" value="EGF_CA"/>
    <property type="match status" value="1"/>
</dbReference>
<dbReference type="GO" id="GO:0005509">
    <property type="term" value="F:calcium ion binding"/>
    <property type="evidence" value="ECO:0007669"/>
    <property type="project" value="InterPro"/>
</dbReference>
<dbReference type="Gene3D" id="2.40.155.10">
    <property type="entry name" value="Green fluorescent protein"/>
    <property type="match status" value="1"/>
</dbReference>
<dbReference type="FunFam" id="2.10.25.10:FF:000010">
    <property type="entry name" value="Pro-epidermal growth factor"/>
    <property type="match status" value="1"/>
</dbReference>
<dbReference type="PANTHER" id="PTHR45080:SF8">
    <property type="entry name" value="IG-LIKE DOMAIN-CONTAINING PROTEIN"/>
    <property type="match status" value="1"/>
</dbReference>
<evidence type="ECO:0000256" key="7">
    <source>
        <dbReference type="ARBA" id="ARBA00022536"/>
    </source>
</evidence>
<dbReference type="Pfam" id="PF07679">
    <property type="entry name" value="I-set"/>
    <property type="match status" value="10"/>
</dbReference>
<dbReference type="Pfam" id="PF07474">
    <property type="entry name" value="G2F"/>
    <property type="match status" value="1"/>
</dbReference>
<keyword evidence="17" id="KW-0393">Immunoglobulin domain</keyword>
<keyword evidence="13" id="KW-1133">Transmembrane helix</keyword>
<protein>
    <recommendedName>
        <fullName evidence="26">Hemicentin-1</fullName>
    </recommendedName>
</protein>
<dbReference type="Proteomes" id="UP001378592">
    <property type="component" value="Unassembled WGS sequence"/>
</dbReference>
<dbReference type="Pfam" id="PF07645">
    <property type="entry name" value="EGF_CA"/>
    <property type="match status" value="3"/>
</dbReference>
<dbReference type="Gene3D" id="3.40.50.410">
    <property type="entry name" value="von Willebrand factor, type A domain"/>
    <property type="match status" value="1"/>
</dbReference>
<dbReference type="EMBL" id="JAZDUA010000134">
    <property type="protein sequence ID" value="KAK7866869.1"/>
    <property type="molecule type" value="Genomic_DNA"/>
</dbReference>
<dbReference type="PROSITE" id="PS50835">
    <property type="entry name" value="IG_LIKE"/>
    <property type="match status" value="17"/>
</dbReference>
<dbReference type="SMART" id="SM00209">
    <property type="entry name" value="TSP1"/>
    <property type="match status" value="4"/>
</dbReference>
<dbReference type="SMART" id="SM00408">
    <property type="entry name" value="IGc2"/>
    <property type="match status" value="17"/>
</dbReference>
<evidence type="ECO:0000313" key="25">
    <source>
        <dbReference type="Proteomes" id="UP001378592"/>
    </source>
</evidence>
<feature type="region of interest" description="Disordered" evidence="19">
    <location>
        <begin position="327"/>
        <end position="367"/>
    </location>
</feature>
<feature type="domain" description="Ig-like" evidence="22">
    <location>
        <begin position="2121"/>
        <end position="2214"/>
    </location>
</feature>
<dbReference type="InterPro" id="IPR056861">
    <property type="entry name" value="HMCN1-like_VWA"/>
</dbReference>
<feature type="compositionally biased region" description="Low complexity" evidence="19">
    <location>
        <begin position="388"/>
        <end position="406"/>
    </location>
</feature>
<dbReference type="InterPro" id="IPR001881">
    <property type="entry name" value="EGF-like_Ca-bd_dom"/>
</dbReference>
<gene>
    <name evidence="24" type="ORF">R5R35_006034</name>
</gene>
<dbReference type="GO" id="GO:0008046">
    <property type="term" value="F:axon guidance receptor activity"/>
    <property type="evidence" value="ECO:0007669"/>
    <property type="project" value="TreeGrafter"/>
</dbReference>
<dbReference type="InterPro" id="IPR003598">
    <property type="entry name" value="Ig_sub2"/>
</dbReference>
<feature type="compositionally biased region" description="Low complexity" evidence="19">
    <location>
        <begin position="354"/>
        <end position="365"/>
    </location>
</feature>
<feature type="domain" description="Ig-like" evidence="22">
    <location>
        <begin position="1832"/>
        <end position="1927"/>
    </location>
</feature>
<dbReference type="SMART" id="SM00406">
    <property type="entry name" value="IGv"/>
    <property type="match status" value="6"/>
</dbReference>